<name>A0A9D3YCY0_DREPO</name>
<dbReference type="AlphaFoldDB" id="A0A9D3YCY0"/>
<dbReference type="EMBL" id="JAIWYP010000016">
    <property type="protein sequence ID" value="KAH3698043.1"/>
    <property type="molecule type" value="Genomic_DNA"/>
</dbReference>
<reference evidence="1" key="1">
    <citation type="journal article" date="2019" name="bioRxiv">
        <title>The Genome of the Zebra Mussel, Dreissena polymorpha: A Resource for Invasive Species Research.</title>
        <authorList>
            <person name="McCartney M.A."/>
            <person name="Auch B."/>
            <person name="Kono T."/>
            <person name="Mallez S."/>
            <person name="Zhang Y."/>
            <person name="Obille A."/>
            <person name="Becker A."/>
            <person name="Abrahante J.E."/>
            <person name="Garbe J."/>
            <person name="Badalamenti J.P."/>
            <person name="Herman A."/>
            <person name="Mangelson H."/>
            <person name="Liachko I."/>
            <person name="Sullivan S."/>
            <person name="Sone E.D."/>
            <person name="Koren S."/>
            <person name="Silverstein K.A.T."/>
            <person name="Beckman K.B."/>
            <person name="Gohl D.M."/>
        </authorList>
    </citation>
    <scope>NUCLEOTIDE SEQUENCE</scope>
    <source>
        <strain evidence="1">Duluth1</strain>
        <tissue evidence="1">Whole animal</tissue>
    </source>
</reference>
<gene>
    <name evidence="1" type="ORF">DPMN_085558</name>
</gene>
<dbReference type="Proteomes" id="UP000828390">
    <property type="component" value="Unassembled WGS sequence"/>
</dbReference>
<evidence type="ECO:0000313" key="1">
    <source>
        <dbReference type="EMBL" id="KAH3698043.1"/>
    </source>
</evidence>
<protein>
    <submittedName>
        <fullName evidence="1">Uncharacterized protein</fullName>
    </submittedName>
</protein>
<proteinExistence type="predicted"/>
<evidence type="ECO:0000313" key="2">
    <source>
        <dbReference type="Proteomes" id="UP000828390"/>
    </source>
</evidence>
<sequence>MAMYFPSKAPTAWGTFHLCSNCWERCLRASGVIGSFKSSSLNTCTMAVHTYGISSDMMEIRHLNPYASDL</sequence>
<comment type="caution">
    <text evidence="1">The sequence shown here is derived from an EMBL/GenBank/DDBJ whole genome shotgun (WGS) entry which is preliminary data.</text>
</comment>
<keyword evidence="2" id="KW-1185">Reference proteome</keyword>
<reference evidence="1" key="2">
    <citation type="submission" date="2020-11" db="EMBL/GenBank/DDBJ databases">
        <authorList>
            <person name="McCartney M.A."/>
            <person name="Auch B."/>
            <person name="Kono T."/>
            <person name="Mallez S."/>
            <person name="Becker A."/>
            <person name="Gohl D.M."/>
            <person name="Silverstein K.A.T."/>
            <person name="Koren S."/>
            <person name="Bechman K.B."/>
            <person name="Herman A."/>
            <person name="Abrahante J.E."/>
            <person name="Garbe J."/>
        </authorList>
    </citation>
    <scope>NUCLEOTIDE SEQUENCE</scope>
    <source>
        <strain evidence="1">Duluth1</strain>
        <tissue evidence="1">Whole animal</tissue>
    </source>
</reference>
<accession>A0A9D3YCY0</accession>
<organism evidence="1 2">
    <name type="scientific">Dreissena polymorpha</name>
    <name type="common">Zebra mussel</name>
    <name type="synonym">Mytilus polymorpha</name>
    <dbReference type="NCBI Taxonomy" id="45954"/>
    <lineage>
        <taxon>Eukaryota</taxon>
        <taxon>Metazoa</taxon>
        <taxon>Spiralia</taxon>
        <taxon>Lophotrochozoa</taxon>
        <taxon>Mollusca</taxon>
        <taxon>Bivalvia</taxon>
        <taxon>Autobranchia</taxon>
        <taxon>Heteroconchia</taxon>
        <taxon>Euheterodonta</taxon>
        <taxon>Imparidentia</taxon>
        <taxon>Neoheterodontei</taxon>
        <taxon>Myida</taxon>
        <taxon>Dreissenoidea</taxon>
        <taxon>Dreissenidae</taxon>
        <taxon>Dreissena</taxon>
    </lineage>
</organism>